<organism evidence="1 2">
    <name type="scientific">Panagrolaimus sp. PS1159</name>
    <dbReference type="NCBI Taxonomy" id="55785"/>
    <lineage>
        <taxon>Eukaryota</taxon>
        <taxon>Metazoa</taxon>
        <taxon>Ecdysozoa</taxon>
        <taxon>Nematoda</taxon>
        <taxon>Chromadorea</taxon>
        <taxon>Rhabditida</taxon>
        <taxon>Tylenchina</taxon>
        <taxon>Panagrolaimomorpha</taxon>
        <taxon>Panagrolaimoidea</taxon>
        <taxon>Panagrolaimidae</taxon>
        <taxon>Panagrolaimus</taxon>
    </lineage>
</organism>
<reference evidence="2" key="1">
    <citation type="submission" date="2022-11" db="UniProtKB">
        <authorList>
            <consortium name="WormBaseParasite"/>
        </authorList>
    </citation>
    <scope>IDENTIFICATION</scope>
</reference>
<evidence type="ECO:0000313" key="2">
    <source>
        <dbReference type="WBParaSite" id="PS1159_v2.g3100.t1"/>
    </source>
</evidence>
<dbReference type="Proteomes" id="UP000887580">
    <property type="component" value="Unplaced"/>
</dbReference>
<proteinExistence type="predicted"/>
<protein>
    <submittedName>
        <fullName evidence="2">Tyr recombinase domain-containing protein</fullName>
    </submittedName>
</protein>
<sequence length="289" mass="31935">MSALAASTRKLYEGEYAKYCDWRKSLVLDFVISDEELLPLYLRSVAGDSRSKSAIINAAVSFFGKKKASSGNGVSPLLGLVMKSISKKAPVVKHKEQVVQEEVRKFYDMAWSSDRKESRMGTLVLLLYSGYLRPSEALALKKEDLEFTGENVVVSIKKSKRNQNGPVEKVFISRLSNGICPVVILEKWMEKVAGSDFIFPSFSGIDRPWSYDAAQKELKNILEKLDIKKKITLHSFRGSAATAAVEAGCSEAELDRGCRWNASSSKKSYVRATPKSTATVSSILKNIGA</sequence>
<evidence type="ECO:0000313" key="1">
    <source>
        <dbReference type="Proteomes" id="UP000887580"/>
    </source>
</evidence>
<name>A0AC35GAG7_9BILA</name>
<dbReference type="WBParaSite" id="PS1159_v2.g3100.t1">
    <property type="protein sequence ID" value="PS1159_v2.g3100.t1"/>
    <property type="gene ID" value="PS1159_v2.g3100"/>
</dbReference>
<accession>A0AC35GAG7</accession>